<keyword evidence="4" id="KW-0378">Hydrolase</keyword>
<evidence type="ECO:0000256" key="5">
    <source>
        <dbReference type="ARBA" id="ARBA00022842"/>
    </source>
</evidence>
<evidence type="ECO:0000256" key="7">
    <source>
        <dbReference type="ARBA" id="ARBA00030436"/>
    </source>
</evidence>
<dbReference type="InterPro" id="IPR007322">
    <property type="entry name" value="RNA_pol_bunyavir"/>
</dbReference>
<dbReference type="GO" id="GO:0006351">
    <property type="term" value="P:DNA-templated transcription"/>
    <property type="evidence" value="ECO:0007669"/>
    <property type="project" value="InterPro"/>
</dbReference>
<proteinExistence type="inferred from homology"/>
<dbReference type="Proteomes" id="UP000207669">
    <property type="component" value="Genome"/>
</dbReference>
<evidence type="ECO:0000256" key="1">
    <source>
        <dbReference type="ARBA" id="ARBA00012494"/>
    </source>
</evidence>
<evidence type="ECO:0000259" key="10">
    <source>
        <dbReference type="PROSITE" id="PS50525"/>
    </source>
</evidence>
<dbReference type="EC" id="2.7.7.48" evidence="1"/>
<reference evidence="11 12" key="1">
    <citation type="journal article" date="2015" name="Elife">
        <title>Unprecedented genomic diversity of RNA viruses in arthropods reveals the ancestry of negative-sense RNA viruses.</title>
        <authorList>
            <person name="Li C.X."/>
            <person name="Shi M."/>
            <person name="Tian J.H."/>
            <person name="Lin X.D."/>
            <person name="Kang Y.J."/>
            <person name="Chen L.J."/>
            <person name="Qin X.C."/>
            <person name="Xu J."/>
            <person name="Holmes E.C."/>
            <person name="Zhang Y.Z."/>
        </authorList>
    </citation>
    <scope>NUCLEOTIDE SEQUENCE [LARGE SCALE GENOMIC DNA]</scope>
    <source>
        <strain evidence="11 12">SYY1-9</strain>
    </source>
</reference>
<accession>A0A0B5KFA5</accession>
<evidence type="ECO:0000256" key="8">
    <source>
        <dbReference type="ARBA" id="ARBA00031012"/>
    </source>
</evidence>
<keyword evidence="11" id="KW-0696">RNA-directed RNA polymerase</keyword>
<name>A0A0B5KFA5_9VIRU</name>
<evidence type="ECO:0000313" key="12">
    <source>
        <dbReference type="Proteomes" id="UP000207669"/>
    </source>
</evidence>
<evidence type="ECO:0000256" key="4">
    <source>
        <dbReference type="ARBA" id="ARBA00022801"/>
    </source>
</evidence>
<keyword evidence="11" id="KW-0548">Nucleotidyltransferase</keyword>
<dbReference type="GO" id="GO:0016787">
    <property type="term" value="F:hydrolase activity"/>
    <property type="evidence" value="ECO:0007669"/>
    <property type="project" value="UniProtKB-KW"/>
</dbReference>
<protein>
    <recommendedName>
        <fullName evidence="2">RNA-directed RNA polymerase L</fullName>
        <ecNumber evidence="1">2.7.7.48</ecNumber>
    </recommendedName>
    <alternativeName>
        <fullName evidence="6">Large structural protein</fullName>
    </alternativeName>
    <alternativeName>
        <fullName evidence="8">Replicase</fullName>
    </alternativeName>
    <alternativeName>
        <fullName evidence="7">Transcriptase</fullName>
    </alternativeName>
</protein>
<keyword evidence="12" id="KW-1185">Reference proteome</keyword>
<dbReference type="EMBL" id="KM817689">
    <property type="protein sequence ID" value="AJG39259.1"/>
    <property type="molecule type" value="Viral_cRNA"/>
</dbReference>
<dbReference type="GO" id="GO:0039694">
    <property type="term" value="P:viral RNA genome replication"/>
    <property type="evidence" value="ECO:0007669"/>
    <property type="project" value="InterPro"/>
</dbReference>
<dbReference type="Pfam" id="PF04196">
    <property type="entry name" value="Bunya_RdRp"/>
    <property type="match status" value="1"/>
</dbReference>
<comment type="similarity">
    <text evidence="9">Belongs to the Bunyavirales RNA polymerase family.</text>
</comment>
<evidence type="ECO:0000256" key="3">
    <source>
        <dbReference type="ARBA" id="ARBA00022679"/>
    </source>
</evidence>
<dbReference type="Pfam" id="PF15518">
    <property type="entry name" value="L_protein_N"/>
    <property type="match status" value="1"/>
</dbReference>
<dbReference type="PROSITE" id="PS50525">
    <property type="entry name" value="RDRP_SSRNA_NEG_SEG"/>
    <property type="match status" value="1"/>
</dbReference>
<dbReference type="GeneID" id="29126957"/>
<sequence>MEEVESELSQETPNEYRFKEEVLHSILDEQANRVPPGEHVNLGRQTGVYDSTSVTYNLIPYEVKVEERRITTRNDFTLIIQRENLEGVGSIGSSILNGVIRAKDVRTFPHDFTFNPITSSTDVRISDILSGVSTPLSNLTPDFMEYFNGNLVVMEFATTQQDSAIRTVLNQKVDKYRIPLREAARQYSIQNNMYLVVHLCVIVVSETRVASTHRLPQSIIDELTYRYRLSYSIQSKALSLMGRDRDLIDDNKEVDMFKTFFKSIPVEDLGGEFSLENYNELMQDLEPQAEEELVKKIIKTAKSQIHEKIQDYEANYQPNKGSDNPNFLDCRMAFMKYLDDYVEQNKQDGLRSDMKSMVQFPFICLRRVSRYDFKSMIDNNAFPRYDEENHLLRFVRTVVMKIASGDIYVPETNEDDTDSLKYLFSEAGVENHNLFETHIMSNPGKYSKKSQHQIENRSKYHRMIVEIEKEDEIEMAKYGIYGKKYSDNHEVKRYRKDKKRFFCPKETDTSDLDKILDNDDLVTELFDKSSSLNETDLDVRGLIFESLSLHTTPEELKNASSEYYLDVMESTLGTYASMISDIGVELAISIKQNCKSHEFIVKKLKNFNLWLIIKPTKSTSHIFFCAFTYDSELCNGLSSSCKPEAMRSVFKTLHRDGSFLYTEFISLNMSKLVNWVLCESRFYSACAFWQNSYGIPVSMGQEISETHKQGLREAQKMTLITLMVNLIDKAEVEEHMSMLRYITLEGLVAAPNKPNPHKMFEKFSMSIKSRFTLWVIRKLATFASHVADGNIKMIIERIEDVATNTLNRKLWTGFMNPYLNQPVSSPQLMINLFYLGYLKNKDEYPENNTLSKLYEKILVIEDELTEEVESRIGKTDKPWGSNTKHEYNISLIKLATKKCVEKFQSSNPGFLLDLENLVLSNLARTGLDPTFTTLKASSSFNSDLFALRSVTTGYHRMKVVEALTKKLNQEDYRLVDVLPEVAEEVFERKYLLIDIFQKNQHGGLREIYVLGLFDRIIQYVIESISRTICTSFPGETMTHPNNKRIIPESHHAKCKQRYSNSYITFGLSADASKWSQNHYAHKFSIMLFRFLPKYMHGFIWQALHLWKDKRIMLNPKLIHILDDSTIEGFYSEPIQKLYDCYHGRINLKWYTHGESFIKTRTGMMQGILHYTSSLLHAVVNEFSKMVMLNWCSVLQDSRGPPEIDMLESSDDSAMLFSLPIDDNSKSLRKAHILAQFAQEIKEIIGREVSIINSIKTTSISLFFYEFNSEFKFGSNHYRPDIKFMISLPLISEQEALIARQEEWSTLLTQYIENGGSTWPVHCGQVSQALIHYRLMGSSVCKEFEDFTFLALHLKDPSQGFFLMDPIISSGLLGFKYNLWNACQKTNLGLLYKEYLFRSTDGSEEKLEVTQSGSLSRTVKLIYGDRRKWLRMLERIGASETWKEEINEDFKMLYIGVKSNADLRRMISLKMHTSGVAESISKGNVISRTIASSVFILTFQCLTRMREWQSEDTGGKPKQSLFDLLTDSIKTISKADRRIDESELRVLFPFHDDFTRIREMIDGLGNISLKPVFKDYRRRITNIEVSTSVKISNLPLKEIVTQVWFPGEKHTIISPRTAMVLFYEHQNTIHWLNKDPKKTIQDSPFDDAVSLYNWISSVSNKDRVVRLLGTPIISHHGKSSLMSAMMLNFQTNFKLERSDDTSRYIETHSIKTVLYMLSRSPFSEQRAVSLMELALEHSEYQIEFQSKNRKSRENTLAIIQKTLAGGTSQEISTMIEDNRMGIIGGFTTRGSPSKRTSLSGPRARYEGTAIWEGLIHGVKVKLVTNSVGLSKDEDYTGVLRRIEISEITHFMYISNDIRTLCKEMKLKIDTYDNVKLGRSTTFGLISSGLSQRFGVPVSKLSKELQFNIEGVSNLRVDIRRNAIRLIADMRDWSQSSVTLLSYVIQESDYYDSDRAIPESFIERIPESIRKQVTLWIRDKPADVRDASCLIEAVSGIFGRPKEELTDEDRHKSKVLREVFVAAMIRLGINQSKDNNQFAIAATRFKPEPEEFDLDELRVEYDPAWEDEFDLNISEEGSMDQEDQEVSTNWDIDMMLGDDAPDLLGLVEFLEDNTRIQLSDASIFRRHKLFDNYAKNILTQFAIPNVSSCFNLARVRESTKSLRSAVAVYVGVSPDSIHVEDSRDEPSSINFNFD</sequence>
<organism evidence="11 12">
    <name type="scientific">Wuhan Fly Virus 1</name>
    <dbReference type="NCBI Taxonomy" id="1608101"/>
    <lineage>
        <taxon>Viruses</taxon>
        <taxon>Riboviria</taxon>
        <taxon>Orthornavirae</taxon>
        <taxon>Negarnaviricota</taxon>
        <taxon>Polyploviricotina</taxon>
        <taxon>Bunyaviricetes</taxon>
        <taxon>Hareavirales</taxon>
        <taxon>Phenuiviridae</taxon>
        <taxon>Phasivirus</taxon>
        <taxon>Phasivirus wuhanense</taxon>
    </lineage>
</organism>
<evidence type="ECO:0000256" key="2">
    <source>
        <dbReference type="ARBA" id="ARBA00018602"/>
    </source>
</evidence>
<dbReference type="RefSeq" id="YP_009305000.1">
    <property type="nucleotide sequence ID" value="NC_031298.1"/>
</dbReference>
<dbReference type="GO" id="GO:0003968">
    <property type="term" value="F:RNA-directed RNA polymerase activity"/>
    <property type="evidence" value="ECO:0007669"/>
    <property type="project" value="UniProtKB-KW"/>
</dbReference>
<evidence type="ECO:0000313" key="11">
    <source>
        <dbReference type="EMBL" id="AJG39259.1"/>
    </source>
</evidence>
<evidence type="ECO:0000256" key="9">
    <source>
        <dbReference type="ARBA" id="ARBA00034123"/>
    </source>
</evidence>
<feature type="domain" description="RdRp catalytic" evidence="10">
    <location>
        <begin position="1054"/>
        <end position="1243"/>
    </location>
</feature>
<gene>
    <name evidence="11" type="primary">L</name>
</gene>
<dbReference type="KEGG" id="vg:29126957"/>
<dbReference type="InterPro" id="IPR007099">
    <property type="entry name" value="RNA-dir_pol_NSvirus"/>
</dbReference>
<keyword evidence="5" id="KW-0460">Magnesium</keyword>
<dbReference type="InterPro" id="IPR029124">
    <property type="entry name" value="L_protein_N"/>
</dbReference>
<keyword evidence="3" id="KW-0808">Transferase</keyword>
<evidence type="ECO:0000256" key="6">
    <source>
        <dbReference type="ARBA" id="ARBA00030285"/>
    </source>
</evidence>